<dbReference type="GO" id="GO:0006952">
    <property type="term" value="P:defense response"/>
    <property type="evidence" value="ECO:0007669"/>
    <property type="project" value="InterPro"/>
</dbReference>
<dbReference type="InterPro" id="IPR032675">
    <property type="entry name" value="LRR_dom_sf"/>
</dbReference>
<keyword evidence="2" id="KW-1185">Reference proteome</keyword>
<name>A0A834WA29_9FABA</name>
<dbReference type="OrthoDB" id="122245at2759"/>
<dbReference type="Proteomes" id="UP000634136">
    <property type="component" value="Unassembled WGS sequence"/>
</dbReference>
<reference evidence="1" key="1">
    <citation type="submission" date="2020-09" db="EMBL/GenBank/DDBJ databases">
        <title>Genome-Enabled Discovery of Anthraquinone Biosynthesis in Senna tora.</title>
        <authorList>
            <person name="Kang S.-H."/>
            <person name="Pandey R.P."/>
            <person name="Lee C.-M."/>
            <person name="Sim J.-S."/>
            <person name="Jeong J.-T."/>
            <person name="Choi B.-S."/>
            <person name="Jung M."/>
            <person name="Ginzburg D."/>
            <person name="Zhao K."/>
            <person name="Won S.Y."/>
            <person name="Oh T.-J."/>
            <person name="Yu Y."/>
            <person name="Kim N.-H."/>
            <person name="Lee O.R."/>
            <person name="Lee T.-H."/>
            <person name="Bashyal P."/>
            <person name="Kim T.-S."/>
            <person name="Lee W.-H."/>
            <person name="Kawkins C."/>
            <person name="Kim C.-K."/>
            <person name="Kim J.S."/>
            <person name="Ahn B.O."/>
            <person name="Rhee S.Y."/>
            <person name="Sohng J.K."/>
        </authorList>
    </citation>
    <scope>NUCLEOTIDE SEQUENCE</scope>
    <source>
        <tissue evidence="1">Leaf</tissue>
    </source>
</reference>
<dbReference type="InterPro" id="IPR044974">
    <property type="entry name" value="Disease_R_plants"/>
</dbReference>
<dbReference type="EMBL" id="JAAIUW010000009">
    <property type="protein sequence ID" value="KAF7815855.1"/>
    <property type="molecule type" value="Genomic_DNA"/>
</dbReference>
<dbReference type="SUPFAM" id="SSF52058">
    <property type="entry name" value="L domain-like"/>
    <property type="match status" value="1"/>
</dbReference>
<accession>A0A834WA29</accession>
<dbReference type="PANTHER" id="PTHR11017:SF385">
    <property type="entry name" value="DISEASE RESISTANCE PROTEIN (TIR-NBS-LRR CLASS)-RELATED"/>
    <property type="match status" value="1"/>
</dbReference>
<protein>
    <submittedName>
        <fullName evidence="1">TMV resistance protein N-like</fullName>
    </submittedName>
</protein>
<comment type="caution">
    <text evidence="1">The sequence shown here is derived from an EMBL/GenBank/DDBJ whole genome shotgun (WGS) entry which is preliminary data.</text>
</comment>
<evidence type="ECO:0000313" key="2">
    <source>
        <dbReference type="Proteomes" id="UP000634136"/>
    </source>
</evidence>
<dbReference type="PANTHER" id="PTHR11017">
    <property type="entry name" value="LEUCINE-RICH REPEAT-CONTAINING PROTEIN"/>
    <property type="match status" value="1"/>
</dbReference>
<proteinExistence type="predicted"/>
<gene>
    <name evidence="1" type="ORF">G2W53_029824</name>
</gene>
<sequence length="426" mass="49016">MDNLRFLDLSNVHLSHGLTSLPKALKVLRWNYCALKALPGIEQLYQLGVLQLCNSRIRKLWNGTPSLHKLRIIDLSGSKDLIETPDFSETPNIERMFLNDCINLIKVHESVGQLKKLLKLSLKGCKNLVTLPSKLETNSLQAFTLFGCSKLEKLPEFGKNMKSLYIIDVEGTSIREAPWSIIHLTNLKHFELGGWHRLWSVIPEIPKNLIIYADRCLSVDPSVALQHTFALIVSQNPRSSQGPTHLLCKDIFLEYQGNLIPSWFEQREYILDMYEHPLFRKKKIRSGSVSITTHIPYDVTGYRKTEWSAIAVCLVVEKKLYNPATWSGFSIIWKFKDYCHPSEERHGRQKVKNPDFIPLYIGLFPFEKKHCPRHPTGGGCQVGLTITISKLDLDSDEDPKWRSPLFRNLRVLECGWRLMRKKDLDA</sequence>
<evidence type="ECO:0000313" key="1">
    <source>
        <dbReference type="EMBL" id="KAF7815855.1"/>
    </source>
</evidence>
<organism evidence="1 2">
    <name type="scientific">Senna tora</name>
    <dbReference type="NCBI Taxonomy" id="362788"/>
    <lineage>
        <taxon>Eukaryota</taxon>
        <taxon>Viridiplantae</taxon>
        <taxon>Streptophyta</taxon>
        <taxon>Embryophyta</taxon>
        <taxon>Tracheophyta</taxon>
        <taxon>Spermatophyta</taxon>
        <taxon>Magnoliopsida</taxon>
        <taxon>eudicotyledons</taxon>
        <taxon>Gunneridae</taxon>
        <taxon>Pentapetalae</taxon>
        <taxon>rosids</taxon>
        <taxon>fabids</taxon>
        <taxon>Fabales</taxon>
        <taxon>Fabaceae</taxon>
        <taxon>Caesalpinioideae</taxon>
        <taxon>Cassia clade</taxon>
        <taxon>Senna</taxon>
    </lineage>
</organism>
<dbReference type="AlphaFoldDB" id="A0A834WA29"/>
<dbReference type="Gene3D" id="3.80.10.10">
    <property type="entry name" value="Ribonuclease Inhibitor"/>
    <property type="match status" value="2"/>
</dbReference>